<feature type="transmembrane region" description="Helical" evidence="1">
    <location>
        <begin position="215"/>
        <end position="236"/>
    </location>
</feature>
<keyword evidence="1" id="KW-0812">Transmembrane</keyword>
<feature type="transmembrane region" description="Helical" evidence="1">
    <location>
        <begin position="339"/>
        <end position="356"/>
    </location>
</feature>
<evidence type="ECO:0000256" key="1">
    <source>
        <dbReference type="SAM" id="Phobius"/>
    </source>
</evidence>
<feature type="transmembrane region" description="Helical" evidence="1">
    <location>
        <begin position="95"/>
        <end position="118"/>
    </location>
</feature>
<dbReference type="EMBL" id="ALNZ01000026">
    <property type="protein sequence ID" value="EKV56893.1"/>
    <property type="molecule type" value="Genomic_DNA"/>
</dbReference>
<dbReference type="OrthoDB" id="305412at2"/>
<evidence type="ECO:0000313" key="2">
    <source>
        <dbReference type="EMBL" id="EKV56893.1"/>
    </source>
</evidence>
<feature type="transmembrane region" description="Helical" evidence="1">
    <location>
        <begin position="7"/>
        <end position="28"/>
    </location>
</feature>
<evidence type="ECO:0000313" key="3">
    <source>
        <dbReference type="Proteomes" id="UP000011663"/>
    </source>
</evidence>
<feature type="transmembrane region" description="Helical" evidence="1">
    <location>
        <begin position="125"/>
        <end position="145"/>
    </location>
</feature>
<accession>A0A2U4FP16</accession>
<sequence length="545" mass="64257">MKKNLNYVLLKLLIVLSIIISLISSFYFQKDYFLSNDNEQHFYEMRTAYDNKEIPHTGARLVTSGLLVDDIARVPGAGFYSKFLLLFNLGGENYYTARIIDVSLYLLVLFIFLIWIYFRFGFVSAAIMTSFMAVNCIIFEVTTSFTNPNPVVMFSFLFCMFFAEYLRDEKYSKVFATLLFPVLAIMGQFHFAVYYGIVPTLLVYLIIKIDYSKKYFKYLALGVFISFLLYLPYLIVEIQNGFNNSLKMINLSKGYTVAFYKRFPQIYAQIIFPTFILNKFDVKTALTYWGIFSPIVIITIIISHIIVIASFVYSIMFLCKKDLFRGKRFKNDALLKEVLLFYFLYIPVAILCPMVLKGKGGGYVYHFSMFALSFFTILLFTNYLYYEKTKLFNLLIIFMFIHVLAVPWHYYKQNYYFSLIGKKQRLTYDIVKNMARDADGEPFTLYSRNIFNYAMNLFLTKKENTYTNQDYKIEYLITENTNSSLYAKDDSNIKIIPHHNLSLYYWYSTPNKPDFDDNSEQFLFDSNSILIYTNELFNLYRKKLN</sequence>
<feature type="transmembrane region" description="Helical" evidence="1">
    <location>
        <begin position="362"/>
        <end position="384"/>
    </location>
</feature>
<dbReference type="STRING" id="1289135.A966_07639"/>
<comment type="caution">
    <text evidence="2">The sequence shown here is derived from an EMBL/GenBank/DDBJ whole genome shotgun (WGS) entry which is preliminary data.</text>
</comment>
<name>A0A2U4FP16_9SPIR</name>
<protein>
    <recommendedName>
        <fullName evidence="4">Glycosyltransferase RgtA/B/C/D-like domain-containing protein</fullName>
    </recommendedName>
</protein>
<dbReference type="Proteomes" id="UP000011663">
    <property type="component" value="Unassembled WGS sequence"/>
</dbReference>
<keyword evidence="1" id="KW-0472">Membrane</keyword>
<gene>
    <name evidence="2" type="ORF">A966_07639</name>
</gene>
<keyword evidence="1" id="KW-1133">Transmembrane helix</keyword>
<dbReference type="RefSeq" id="WP_008724052.1">
    <property type="nucleotide sequence ID" value="NZ_JH994111.1"/>
</dbReference>
<dbReference type="AlphaFoldDB" id="A0A2U4FP16"/>
<reference evidence="2 3" key="1">
    <citation type="submission" date="2012-07" db="EMBL/GenBank/DDBJ databases">
        <title>Genome sequence of Brachyspira sp. 30446, isolated from a pig with mucohaemorrhagic colitis.</title>
        <authorList>
            <person name="Rubin J.E."/>
            <person name="Fernando C."/>
            <person name="Harding J.C.S."/>
            <person name="Hill J.E."/>
        </authorList>
    </citation>
    <scope>NUCLEOTIDE SEQUENCE [LARGE SCALE GENOMIC DNA]</scope>
    <source>
        <strain evidence="2 3">30446</strain>
    </source>
</reference>
<proteinExistence type="predicted"/>
<evidence type="ECO:0008006" key="4">
    <source>
        <dbReference type="Google" id="ProtNLM"/>
    </source>
</evidence>
<feature type="transmembrane region" description="Helical" evidence="1">
    <location>
        <begin position="391"/>
        <end position="411"/>
    </location>
</feature>
<feature type="transmembrane region" description="Helical" evidence="1">
    <location>
        <begin position="288"/>
        <end position="318"/>
    </location>
</feature>
<organism evidence="2 3">
    <name type="scientific">Brachyspira hampsonii 30446</name>
    <dbReference type="NCBI Taxonomy" id="1289135"/>
    <lineage>
        <taxon>Bacteria</taxon>
        <taxon>Pseudomonadati</taxon>
        <taxon>Spirochaetota</taxon>
        <taxon>Spirochaetia</taxon>
        <taxon>Brachyspirales</taxon>
        <taxon>Brachyspiraceae</taxon>
        <taxon>Brachyspira</taxon>
    </lineage>
</organism>
<dbReference type="GeneID" id="66487946"/>